<dbReference type="AlphaFoldDB" id="A0A6A6HF19"/>
<dbReference type="EMBL" id="ML991785">
    <property type="protein sequence ID" value="KAF2236438.1"/>
    <property type="molecule type" value="Genomic_DNA"/>
</dbReference>
<dbReference type="PANTHER" id="PTHR31087:SF161">
    <property type="entry name" value="TUBBY C 2 FAMILY PROTEIN"/>
    <property type="match status" value="1"/>
</dbReference>
<keyword evidence="3" id="KW-1185">Reference proteome</keyword>
<dbReference type="OrthoDB" id="97518at2759"/>
<dbReference type="InterPro" id="IPR038595">
    <property type="entry name" value="LOR_sf"/>
</dbReference>
<dbReference type="SUPFAM" id="SSF54518">
    <property type="entry name" value="Tubby C-terminal domain-like"/>
    <property type="match status" value="1"/>
</dbReference>
<dbReference type="PANTHER" id="PTHR31087">
    <property type="match status" value="1"/>
</dbReference>
<organism evidence="2 3">
    <name type="scientific">Viridothelium virens</name>
    <name type="common">Speckled blister lichen</name>
    <name type="synonym">Trypethelium virens</name>
    <dbReference type="NCBI Taxonomy" id="1048519"/>
    <lineage>
        <taxon>Eukaryota</taxon>
        <taxon>Fungi</taxon>
        <taxon>Dikarya</taxon>
        <taxon>Ascomycota</taxon>
        <taxon>Pezizomycotina</taxon>
        <taxon>Dothideomycetes</taxon>
        <taxon>Dothideomycetes incertae sedis</taxon>
        <taxon>Trypetheliales</taxon>
        <taxon>Trypetheliaceae</taxon>
        <taxon>Viridothelium</taxon>
    </lineage>
</organism>
<dbReference type="InterPro" id="IPR025659">
    <property type="entry name" value="Tubby-like_C"/>
</dbReference>
<evidence type="ECO:0000256" key="1">
    <source>
        <dbReference type="ARBA" id="ARBA00005437"/>
    </source>
</evidence>
<gene>
    <name evidence="2" type="ORF">EV356DRAFT_531053</name>
</gene>
<comment type="similarity">
    <text evidence="1">Belongs to the LOR family.</text>
</comment>
<evidence type="ECO:0000313" key="3">
    <source>
        <dbReference type="Proteomes" id="UP000800092"/>
    </source>
</evidence>
<name>A0A6A6HF19_VIRVR</name>
<dbReference type="Pfam" id="PF04525">
    <property type="entry name" value="LOR"/>
    <property type="match status" value="1"/>
</dbReference>
<accession>A0A6A6HF19</accession>
<evidence type="ECO:0008006" key="4">
    <source>
        <dbReference type="Google" id="ProtNLM"/>
    </source>
</evidence>
<sequence length="201" mass="22319">MASEAPIQPLPAALGLDARRCSPQPMNLVVREKISFSGGDFSIKDGYGQDVVVVKGKTFSIGDKRIFTTPNGQELFVMKKEHFHPIHPTWHLETPDGKKFLEVKKEWRLIGHTKLDVTFHNVAGNGEEVKLLMQGHWLNRSVDVTWNDVVVARIRKKLFTIQWMGNDTYGVEVAPGADPIMVAALAVAMDEVKEAQQGGSS</sequence>
<proteinExistence type="inferred from homology"/>
<evidence type="ECO:0000313" key="2">
    <source>
        <dbReference type="EMBL" id="KAF2236438.1"/>
    </source>
</evidence>
<dbReference type="Gene3D" id="2.40.160.200">
    <property type="entry name" value="LURP1-related"/>
    <property type="match status" value="1"/>
</dbReference>
<dbReference type="Proteomes" id="UP000800092">
    <property type="component" value="Unassembled WGS sequence"/>
</dbReference>
<protein>
    <recommendedName>
        <fullName evidence="4">DUF567-domain-containing protein</fullName>
    </recommendedName>
</protein>
<dbReference type="InterPro" id="IPR007612">
    <property type="entry name" value="LOR"/>
</dbReference>
<reference evidence="2" key="1">
    <citation type="journal article" date="2020" name="Stud. Mycol.">
        <title>101 Dothideomycetes genomes: a test case for predicting lifestyles and emergence of pathogens.</title>
        <authorList>
            <person name="Haridas S."/>
            <person name="Albert R."/>
            <person name="Binder M."/>
            <person name="Bloem J."/>
            <person name="Labutti K."/>
            <person name="Salamov A."/>
            <person name="Andreopoulos B."/>
            <person name="Baker S."/>
            <person name="Barry K."/>
            <person name="Bills G."/>
            <person name="Bluhm B."/>
            <person name="Cannon C."/>
            <person name="Castanera R."/>
            <person name="Culley D."/>
            <person name="Daum C."/>
            <person name="Ezra D."/>
            <person name="Gonzalez J."/>
            <person name="Henrissat B."/>
            <person name="Kuo A."/>
            <person name="Liang C."/>
            <person name="Lipzen A."/>
            <person name="Lutzoni F."/>
            <person name="Magnuson J."/>
            <person name="Mondo S."/>
            <person name="Nolan M."/>
            <person name="Ohm R."/>
            <person name="Pangilinan J."/>
            <person name="Park H.-J."/>
            <person name="Ramirez L."/>
            <person name="Alfaro M."/>
            <person name="Sun H."/>
            <person name="Tritt A."/>
            <person name="Yoshinaga Y."/>
            <person name="Zwiers L.-H."/>
            <person name="Turgeon B."/>
            <person name="Goodwin S."/>
            <person name="Spatafora J."/>
            <person name="Crous P."/>
            <person name="Grigoriev I."/>
        </authorList>
    </citation>
    <scope>NUCLEOTIDE SEQUENCE</scope>
    <source>
        <strain evidence="2">Tuck. ex Michener</strain>
    </source>
</reference>